<dbReference type="EMBL" id="FUKI01000042">
    <property type="protein sequence ID" value="SJM90171.1"/>
    <property type="molecule type" value="Genomic_DNA"/>
</dbReference>
<reference evidence="2" key="1">
    <citation type="submission" date="2017-02" db="EMBL/GenBank/DDBJ databases">
        <authorList>
            <person name="Daims H."/>
        </authorList>
    </citation>
    <scope>NUCLEOTIDE SEQUENCE [LARGE SCALE GENOMIC DNA]</scope>
</reference>
<gene>
    <name evidence="1" type="ORF">CRENPOLYSF1_1360017</name>
</gene>
<protein>
    <submittedName>
        <fullName evidence="1">Uncharacterized protein</fullName>
    </submittedName>
</protein>
<organism evidence="1 2">
    <name type="scientific">Crenothrix polyspora</name>
    <dbReference type="NCBI Taxonomy" id="360316"/>
    <lineage>
        <taxon>Bacteria</taxon>
        <taxon>Pseudomonadati</taxon>
        <taxon>Pseudomonadota</taxon>
        <taxon>Gammaproteobacteria</taxon>
        <taxon>Methylococcales</taxon>
        <taxon>Crenotrichaceae</taxon>
        <taxon>Crenothrix</taxon>
    </lineage>
</organism>
<keyword evidence="2" id="KW-1185">Reference proteome</keyword>
<evidence type="ECO:0000313" key="2">
    <source>
        <dbReference type="Proteomes" id="UP000195667"/>
    </source>
</evidence>
<dbReference type="RefSeq" id="WP_087142426.1">
    <property type="nucleotide sequence ID" value="NZ_FUKI01000042.1"/>
</dbReference>
<name>A0A1R4H1Q0_9GAMM</name>
<sequence>MKILKLPNSSTADVLSFLDKNNFPISSILSNPISAIEGMASHVNGKFVGVCARECVGCSADAIPPKNAKDGIKLLTPSLLKAIFNLAQKLSVEKTEIFSTTRLNLFSGSNELDHPYCIDLRRLTSSYFQKQYGHPYGSISSDLIFHSSPTIRFKKNLQKILDEPLLFDNICVAVDEQIPFRNKDEYDKYLHTLVWVWQTLNAALKMQLKHSREEKHGTPRVILNLLLPSPENSYRDPYQHIYPGGPRRATTYKELTDRYVKPFVGKLIRIDDPIPSHHVFTTSIGTLEYIEDSKVFISEAVYEPVGRANTLLGTPFLFSKETVFLPCIRTKIYPIDESSFVIRGCLAPNRYSDGEISWEQVNKPSWIDQLEDFILDISNYREDSKASSSYS</sequence>
<dbReference type="Proteomes" id="UP000195667">
    <property type="component" value="Unassembled WGS sequence"/>
</dbReference>
<evidence type="ECO:0000313" key="1">
    <source>
        <dbReference type="EMBL" id="SJM90171.1"/>
    </source>
</evidence>
<proteinExistence type="predicted"/>
<accession>A0A1R4H1Q0</accession>
<dbReference type="AlphaFoldDB" id="A0A1R4H1Q0"/>